<accession>A0A1H7RZX3</accession>
<dbReference type="Proteomes" id="UP000198677">
    <property type="component" value="Unassembled WGS sequence"/>
</dbReference>
<dbReference type="AlphaFoldDB" id="A0A1H7RZX3"/>
<proteinExistence type="predicted"/>
<evidence type="ECO:0000313" key="2">
    <source>
        <dbReference type="EMBL" id="SEL65803.1"/>
    </source>
</evidence>
<name>A0A1H7RZX3_9NOCA</name>
<feature type="domain" description="Transposase IS204/IS1001/IS1096/IS1165 DDE" evidence="1">
    <location>
        <begin position="9"/>
        <end position="98"/>
    </location>
</feature>
<dbReference type="InterPro" id="IPR002560">
    <property type="entry name" value="Transposase_DDE"/>
</dbReference>
<reference evidence="3" key="1">
    <citation type="submission" date="2016-10" db="EMBL/GenBank/DDBJ databases">
        <authorList>
            <person name="Varghese N."/>
            <person name="Submissions S."/>
        </authorList>
    </citation>
    <scope>NUCLEOTIDE SEQUENCE [LARGE SCALE GENOMIC DNA]</scope>
    <source>
        <strain evidence="3">DSM 44675</strain>
    </source>
</reference>
<evidence type="ECO:0000259" key="1">
    <source>
        <dbReference type="Pfam" id="PF01610"/>
    </source>
</evidence>
<keyword evidence="3" id="KW-1185">Reference proteome</keyword>
<dbReference type="EMBL" id="FOAW01000012">
    <property type="protein sequence ID" value="SEL65803.1"/>
    <property type="molecule type" value="Genomic_DNA"/>
</dbReference>
<organism evidence="2 3">
    <name type="scientific">Rhodococcus maanshanensis</name>
    <dbReference type="NCBI Taxonomy" id="183556"/>
    <lineage>
        <taxon>Bacteria</taxon>
        <taxon>Bacillati</taxon>
        <taxon>Actinomycetota</taxon>
        <taxon>Actinomycetes</taxon>
        <taxon>Mycobacteriales</taxon>
        <taxon>Nocardiaceae</taxon>
        <taxon>Rhodococcus</taxon>
    </lineage>
</organism>
<gene>
    <name evidence="2" type="ORF">SAMN05444583_11297</name>
</gene>
<dbReference type="Pfam" id="PF01610">
    <property type="entry name" value="DDE_Tnp_ISL3"/>
    <property type="match status" value="1"/>
</dbReference>
<sequence>MEVTAWCYQDLIVAYGDTDKRVGKLTMFKCLKRIRNGLGPGLEELAQLGRSLWKRRAEILAYFDVGVSNGPVEAINGRLEHLRGIALGFRSLDHYIVRSLIHSGQLQERINAL</sequence>
<protein>
    <submittedName>
        <fullName evidence="2">Transposase</fullName>
    </submittedName>
</protein>
<evidence type="ECO:0000313" key="3">
    <source>
        <dbReference type="Proteomes" id="UP000198677"/>
    </source>
</evidence>